<evidence type="ECO:0000313" key="2">
    <source>
        <dbReference type="EMBL" id="CAF1257686.1"/>
    </source>
</evidence>
<dbReference type="Proteomes" id="UP000663870">
    <property type="component" value="Unassembled WGS sequence"/>
</dbReference>
<evidence type="ECO:0000313" key="1">
    <source>
        <dbReference type="EMBL" id="CAF1072085.1"/>
    </source>
</evidence>
<gene>
    <name evidence="2" type="ORF">JXQ802_LOCUS27315</name>
    <name evidence="1" type="ORF">PYM288_LOCUS18219</name>
</gene>
<comment type="caution">
    <text evidence="1">The sequence shown here is derived from an EMBL/GenBank/DDBJ whole genome shotgun (WGS) entry which is preliminary data.</text>
</comment>
<evidence type="ECO:0000313" key="3">
    <source>
        <dbReference type="Proteomes" id="UP000663854"/>
    </source>
</evidence>
<proteinExistence type="predicted"/>
<evidence type="ECO:0000313" key="4">
    <source>
        <dbReference type="Proteomes" id="UP000663870"/>
    </source>
</evidence>
<protein>
    <submittedName>
        <fullName evidence="1">Uncharacterized protein</fullName>
    </submittedName>
</protein>
<name>A0A814LYQ4_9BILA</name>
<keyword evidence="4" id="KW-1185">Reference proteome</keyword>
<accession>A0A814LYQ4</accession>
<dbReference type="EMBL" id="CAJNOH010000549">
    <property type="protein sequence ID" value="CAF1072085.1"/>
    <property type="molecule type" value="Genomic_DNA"/>
</dbReference>
<organism evidence="1 3">
    <name type="scientific">Rotaria sordida</name>
    <dbReference type="NCBI Taxonomy" id="392033"/>
    <lineage>
        <taxon>Eukaryota</taxon>
        <taxon>Metazoa</taxon>
        <taxon>Spiralia</taxon>
        <taxon>Gnathifera</taxon>
        <taxon>Rotifera</taxon>
        <taxon>Eurotatoria</taxon>
        <taxon>Bdelloidea</taxon>
        <taxon>Philodinida</taxon>
        <taxon>Philodinidae</taxon>
        <taxon>Rotaria</taxon>
    </lineage>
</organism>
<dbReference type="Proteomes" id="UP000663854">
    <property type="component" value="Unassembled WGS sequence"/>
</dbReference>
<reference evidence="1" key="1">
    <citation type="submission" date="2021-02" db="EMBL/GenBank/DDBJ databases">
        <authorList>
            <person name="Nowell W R."/>
        </authorList>
    </citation>
    <scope>NUCLEOTIDE SEQUENCE</scope>
</reference>
<dbReference type="EMBL" id="CAJNOL010000986">
    <property type="protein sequence ID" value="CAF1257686.1"/>
    <property type="molecule type" value="Genomic_DNA"/>
</dbReference>
<sequence>MKTTSVYGEHFMELVFNDPKFFEFYFHDQIALHLIERNIHLSPKFAFDLLASNPTRSFEQNVRLFLVEYVEFTEILRLFEISLQLITEEEIRSEIQKQLIENPPDKIKLSKFYSLVIANEQFYQLPPRTTTIEDKWMFKCKGNPMIETSLMNLVELILSSSIIDRTKSIQQVTTTYSLIAQGIRDLPSYWVSNLEKLRSFISLIRCLNTLLPEKALDVFKTVCKQGFDATFDSCQSIHQFITNLRDMIKEERIIANENILHRTLIKLEVEFLKDWLTDNGDSYGEILLLMNKNDNDLWYYSAKIFTYIDRKLDLLSTLKENYGNLPLTEEYEQFNHCLELANNVTCKVERLMVNRLHMHLMRDASGDEIDQQLTEHYIHIEQNLREIQNIEKVDSIKLISMLAWLKYYAQIYAFALNADSRQVVLPKIDQLLININTPFCSTLKLFIFKQILQISGMSLNDMRELYTNRNILWIKPFIQRPRDQQAQNIRRTLILPTPLFECHEEFKRVSQVLNEVDKINELRQIVHQCNTSQTLNYAFLCWFIQYYCRFIQPNTDVDGTFIQLIQHDLSHDLIRSFTPLGHKFLVSLCSNFSNNSYFRLHPDMAQNEIHKRLIALNIVAVFISFKSLPEITCLGNILFNNQRQMPNSYVQHLSTLCLPGMAVSDPVITQIMDVRTQVQDRLNRGMIHDGGKFIFQCSRECPWMFYFQDCGIPNDRNLCTLCKKPIGAERYNVLIQRDPPQIKMSIAEGFKVIDQYINSNDFTTHGLVNTNQNVVQLEQMIEQKIIFVHIDSITNEIAEYKKAYAQFIRERDSEPSLDSFIDELFEDEKRFPLLNFFNVTTFHTSNLLDEFILRMQTLPYVEKSYPVTTFLLKRFNDYINIQHLYPIIIFTNYLIEKLNYRIKRNDAAEKKIIHYLTTGHDQHIIQQYYEDFLHAWYALNLKEVRYGCQTPKFELTVPKEKFAESTSIATLLLNTSKDESSLLLAASIKTIAELQNEIVNYFHSTIEHAINTETKRKQVPLQSIRLENILRLDRNELSQKLVDDSLVLNYQYGKSKDIIYDYEEIEMTLRNMISSLALIDTDKLRFLNYQFELYGENTSLINDVRARIKQQQLPNDERTKLHRLLVGMNNDDILNYLENATETTTIQAFVEQHIHAHACLNDNILRRPPFSTIQLQHIIDLYEMIEENAFDQVLRAYVKKELVEETFSAEEQQRVLTVFTRKTFEKETIAETLKSIDSWISMLKRLMIRVLNANVSLDVPLQLYLERTDLWSDRVSDVDLETFQVDDDVLLQHTYIILRGLEKKQGTNNKSSQQQKVSEIQSTDGQRQKVQTWFDSTARSTTAPKVIVDKKRIRV</sequence>